<dbReference type="GO" id="GO:0005886">
    <property type="term" value="C:plasma membrane"/>
    <property type="evidence" value="ECO:0007669"/>
    <property type="project" value="UniProtKB-SubCell"/>
</dbReference>
<comment type="subunit">
    <text evidence="4">The accessory proteins ExbB and ExbD seem to form a complex with TonB.</text>
</comment>
<comment type="function">
    <text evidence="1">Involved in the TonB-dependent energy-dependent transport of various receptor-bound substrates.</text>
</comment>
<evidence type="ECO:0000256" key="10">
    <source>
        <dbReference type="ARBA" id="ARBA00022989"/>
    </source>
</evidence>
<organism evidence="14 16">
    <name type="scientific">Croceicoccus marinus</name>
    <dbReference type="NCBI Taxonomy" id="450378"/>
    <lineage>
        <taxon>Bacteria</taxon>
        <taxon>Pseudomonadati</taxon>
        <taxon>Pseudomonadota</taxon>
        <taxon>Alphaproteobacteria</taxon>
        <taxon>Sphingomonadales</taxon>
        <taxon>Erythrobacteraceae</taxon>
        <taxon>Croceicoccus</taxon>
    </lineage>
</organism>
<keyword evidence="8 12" id="KW-0812">Transmembrane</keyword>
<dbReference type="KEGG" id="cman:A9D14_00310"/>
<keyword evidence="6" id="KW-1003">Cell membrane</keyword>
<dbReference type="InterPro" id="IPR003400">
    <property type="entry name" value="ExbD"/>
</dbReference>
<dbReference type="OrthoDB" id="9798629at2"/>
<dbReference type="STRING" id="450378.GCA_001661675_00062"/>
<dbReference type="PANTHER" id="PTHR30558:SF12">
    <property type="entry name" value="BIOPOLYMER TRANSPORT PROTEIN EXBD"/>
    <property type="match status" value="1"/>
</dbReference>
<dbReference type="RefSeq" id="WP_066841986.1">
    <property type="nucleotide sequence ID" value="NZ_CP019602.1"/>
</dbReference>
<dbReference type="GO" id="GO:0022857">
    <property type="term" value="F:transmembrane transporter activity"/>
    <property type="evidence" value="ECO:0007669"/>
    <property type="project" value="InterPro"/>
</dbReference>
<dbReference type="Proteomes" id="UP000515297">
    <property type="component" value="Chromosome"/>
</dbReference>
<keyword evidence="5 12" id="KW-0813">Transport</keyword>
<dbReference type="EMBL" id="CP060052">
    <property type="protein sequence ID" value="QNE05393.1"/>
    <property type="molecule type" value="Genomic_DNA"/>
</dbReference>
<evidence type="ECO:0000256" key="5">
    <source>
        <dbReference type="ARBA" id="ARBA00022448"/>
    </source>
</evidence>
<evidence type="ECO:0000313" key="17">
    <source>
        <dbReference type="Proteomes" id="UP000515297"/>
    </source>
</evidence>
<dbReference type="AlphaFoldDB" id="A0A1Z1F836"/>
<feature type="transmembrane region" description="Helical" evidence="13">
    <location>
        <begin position="21"/>
        <end position="43"/>
    </location>
</feature>
<keyword evidence="10 13" id="KW-1133">Transmembrane helix</keyword>
<evidence type="ECO:0000313" key="15">
    <source>
        <dbReference type="EMBL" id="QNE05393.1"/>
    </source>
</evidence>
<keyword evidence="16" id="KW-1185">Reference proteome</keyword>
<dbReference type="EMBL" id="CP019602">
    <property type="protein sequence ID" value="ARU14893.1"/>
    <property type="molecule type" value="Genomic_DNA"/>
</dbReference>
<evidence type="ECO:0000256" key="1">
    <source>
        <dbReference type="ARBA" id="ARBA00003540"/>
    </source>
</evidence>
<evidence type="ECO:0000256" key="2">
    <source>
        <dbReference type="ARBA" id="ARBA00004249"/>
    </source>
</evidence>
<gene>
    <name evidence="14" type="ORF">A9D14_00310</name>
    <name evidence="15" type="ORF">H4O24_01385</name>
</gene>
<proteinExistence type="inferred from homology"/>
<evidence type="ECO:0000256" key="8">
    <source>
        <dbReference type="ARBA" id="ARBA00022692"/>
    </source>
</evidence>
<sequence length="155" mass="16915">MAMSGGSDDGSPMMEMNTTPLIDVMLCMLIIFILSIPVATHAVNIDLPTPSNVPSEVNIDPIKNKVIITREGEILWNGETVTQGELVSTIQESLLLPVEPELQFEPDEFTAYEVTAEVLKIIKNSGATKFGFVGNERYRMFESGPQGVNPTQTTA</sequence>
<reference evidence="15 17" key="2">
    <citation type="submission" date="2020-08" db="EMBL/GenBank/DDBJ databases">
        <authorList>
            <person name="Liu G."/>
            <person name="Sun C."/>
        </authorList>
    </citation>
    <scope>NUCLEOTIDE SEQUENCE [LARGE SCALE GENOMIC DNA]</scope>
    <source>
        <strain evidence="15 17">OT19</strain>
    </source>
</reference>
<evidence type="ECO:0000313" key="16">
    <source>
        <dbReference type="Proteomes" id="UP000195807"/>
    </source>
</evidence>
<dbReference type="Pfam" id="PF02472">
    <property type="entry name" value="ExbD"/>
    <property type="match status" value="1"/>
</dbReference>
<accession>A0A1Z1F836</accession>
<evidence type="ECO:0000256" key="6">
    <source>
        <dbReference type="ARBA" id="ARBA00022475"/>
    </source>
</evidence>
<comment type="similarity">
    <text evidence="3 12">Belongs to the ExbD/TolR family.</text>
</comment>
<evidence type="ECO:0000256" key="7">
    <source>
        <dbReference type="ARBA" id="ARBA00022519"/>
    </source>
</evidence>
<dbReference type="Proteomes" id="UP000195807">
    <property type="component" value="Chromosome"/>
</dbReference>
<protein>
    <submittedName>
        <fullName evidence="14">Biopolymer transporter ExbD</fullName>
    </submittedName>
</protein>
<evidence type="ECO:0000256" key="13">
    <source>
        <dbReference type="SAM" id="Phobius"/>
    </source>
</evidence>
<comment type="subcellular location">
    <subcellularLocation>
        <location evidence="2">Cell inner membrane</location>
        <topology evidence="2">Single-pass type II membrane protein</topology>
    </subcellularLocation>
    <subcellularLocation>
        <location evidence="12">Cell membrane</location>
        <topology evidence="12">Single-pass type II membrane protein</topology>
    </subcellularLocation>
</comment>
<name>A0A1Z1F836_9SPHN</name>
<evidence type="ECO:0000256" key="12">
    <source>
        <dbReference type="RuleBase" id="RU003879"/>
    </source>
</evidence>
<keyword evidence="9 12" id="KW-0653">Protein transport</keyword>
<keyword evidence="11 13" id="KW-0472">Membrane</keyword>
<evidence type="ECO:0000256" key="11">
    <source>
        <dbReference type="ARBA" id="ARBA00023136"/>
    </source>
</evidence>
<dbReference type="PANTHER" id="PTHR30558">
    <property type="entry name" value="EXBD MEMBRANE COMPONENT OF PMF-DRIVEN MACROMOLECULE IMPORT SYSTEM"/>
    <property type="match status" value="1"/>
</dbReference>
<dbReference type="GO" id="GO:0015031">
    <property type="term" value="P:protein transport"/>
    <property type="evidence" value="ECO:0007669"/>
    <property type="project" value="UniProtKB-KW"/>
</dbReference>
<keyword evidence="7" id="KW-0997">Cell inner membrane</keyword>
<evidence type="ECO:0000313" key="14">
    <source>
        <dbReference type="EMBL" id="ARU14893.1"/>
    </source>
</evidence>
<evidence type="ECO:0000256" key="3">
    <source>
        <dbReference type="ARBA" id="ARBA00005811"/>
    </source>
</evidence>
<evidence type="ECO:0000256" key="9">
    <source>
        <dbReference type="ARBA" id="ARBA00022927"/>
    </source>
</evidence>
<reference evidence="14 16" key="1">
    <citation type="submission" date="2017-01" db="EMBL/GenBank/DDBJ databases">
        <title>Complete genome sequence of esterase-producing bacterium Croceicoccus marinus E4A9.</title>
        <authorList>
            <person name="Wu Y.-H."/>
            <person name="Cheng H."/>
            <person name="Xu L."/>
            <person name="Huo Y.-Y."/>
            <person name="Wang C.-S."/>
            <person name="Xu X.-W."/>
        </authorList>
    </citation>
    <scope>NUCLEOTIDE SEQUENCE [LARGE SCALE GENOMIC DNA]</scope>
    <source>
        <strain evidence="14 16">E4A9</strain>
    </source>
</reference>
<evidence type="ECO:0000256" key="4">
    <source>
        <dbReference type="ARBA" id="ARBA00011471"/>
    </source>
</evidence>